<feature type="non-terminal residue" evidence="2">
    <location>
        <position position="75"/>
    </location>
</feature>
<name>A0A5M3MFU2_CONPW</name>
<gene>
    <name evidence="2" type="ORF">CONPUDRAFT_27187</name>
</gene>
<sequence>PQVDQAFRNIVLLNRDLLTFYELSLGVSSGDFGRLELFLGTLTEGFAGAQRHNYVTEMLHLIHNLKKVWTPQFAY</sequence>
<accession>A0A5M3MFU2</accession>
<evidence type="ECO:0000313" key="2">
    <source>
        <dbReference type="EMBL" id="EIW77907.1"/>
    </source>
</evidence>
<evidence type="ECO:0000313" key="3">
    <source>
        <dbReference type="Proteomes" id="UP000053558"/>
    </source>
</evidence>
<dbReference type="GeneID" id="19206621"/>
<dbReference type="InterPro" id="IPR046496">
    <property type="entry name" value="DUF6589"/>
</dbReference>
<keyword evidence="3" id="KW-1185">Reference proteome</keyword>
<proteinExistence type="predicted"/>
<dbReference type="KEGG" id="cput:CONPUDRAFT_27187"/>
<evidence type="ECO:0000259" key="1">
    <source>
        <dbReference type="Pfam" id="PF20231"/>
    </source>
</evidence>
<dbReference type="Proteomes" id="UP000053558">
    <property type="component" value="Unassembled WGS sequence"/>
</dbReference>
<organism evidence="2 3">
    <name type="scientific">Coniophora puteana (strain RWD-64-598)</name>
    <name type="common">Brown rot fungus</name>
    <dbReference type="NCBI Taxonomy" id="741705"/>
    <lineage>
        <taxon>Eukaryota</taxon>
        <taxon>Fungi</taxon>
        <taxon>Dikarya</taxon>
        <taxon>Basidiomycota</taxon>
        <taxon>Agaricomycotina</taxon>
        <taxon>Agaricomycetes</taxon>
        <taxon>Agaricomycetidae</taxon>
        <taxon>Boletales</taxon>
        <taxon>Coniophorineae</taxon>
        <taxon>Coniophoraceae</taxon>
        <taxon>Coniophora</taxon>
    </lineage>
</organism>
<dbReference type="OrthoDB" id="3040861at2759"/>
<feature type="non-terminal residue" evidence="2">
    <location>
        <position position="1"/>
    </location>
</feature>
<reference evidence="3" key="1">
    <citation type="journal article" date="2012" name="Science">
        <title>The Paleozoic origin of enzymatic lignin decomposition reconstructed from 31 fungal genomes.</title>
        <authorList>
            <person name="Floudas D."/>
            <person name="Binder M."/>
            <person name="Riley R."/>
            <person name="Barry K."/>
            <person name="Blanchette R.A."/>
            <person name="Henrissat B."/>
            <person name="Martinez A.T."/>
            <person name="Otillar R."/>
            <person name="Spatafora J.W."/>
            <person name="Yadav J.S."/>
            <person name="Aerts A."/>
            <person name="Benoit I."/>
            <person name="Boyd A."/>
            <person name="Carlson A."/>
            <person name="Copeland A."/>
            <person name="Coutinho P.M."/>
            <person name="de Vries R.P."/>
            <person name="Ferreira P."/>
            <person name="Findley K."/>
            <person name="Foster B."/>
            <person name="Gaskell J."/>
            <person name="Glotzer D."/>
            <person name="Gorecki P."/>
            <person name="Heitman J."/>
            <person name="Hesse C."/>
            <person name="Hori C."/>
            <person name="Igarashi K."/>
            <person name="Jurgens J.A."/>
            <person name="Kallen N."/>
            <person name="Kersten P."/>
            <person name="Kohler A."/>
            <person name="Kuees U."/>
            <person name="Kumar T.K.A."/>
            <person name="Kuo A."/>
            <person name="LaButti K."/>
            <person name="Larrondo L.F."/>
            <person name="Lindquist E."/>
            <person name="Ling A."/>
            <person name="Lombard V."/>
            <person name="Lucas S."/>
            <person name="Lundell T."/>
            <person name="Martin R."/>
            <person name="McLaughlin D.J."/>
            <person name="Morgenstern I."/>
            <person name="Morin E."/>
            <person name="Murat C."/>
            <person name="Nagy L.G."/>
            <person name="Nolan M."/>
            <person name="Ohm R.A."/>
            <person name="Patyshakuliyeva A."/>
            <person name="Rokas A."/>
            <person name="Ruiz-Duenas F.J."/>
            <person name="Sabat G."/>
            <person name="Salamov A."/>
            <person name="Samejima M."/>
            <person name="Schmutz J."/>
            <person name="Slot J.C."/>
            <person name="St John F."/>
            <person name="Stenlid J."/>
            <person name="Sun H."/>
            <person name="Sun S."/>
            <person name="Syed K."/>
            <person name="Tsang A."/>
            <person name="Wiebenga A."/>
            <person name="Young D."/>
            <person name="Pisabarro A."/>
            <person name="Eastwood D.C."/>
            <person name="Martin F."/>
            <person name="Cullen D."/>
            <person name="Grigoriev I.V."/>
            <person name="Hibbett D.S."/>
        </authorList>
    </citation>
    <scope>NUCLEOTIDE SEQUENCE [LARGE SCALE GENOMIC DNA]</scope>
    <source>
        <strain evidence="3">RWD-64-598 SS2</strain>
    </source>
</reference>
<feature type="domain" description="DUF6589" evidence="1">
    <location>
        <begin position="2"/>
        <end position="73"/>
    </location>
</feature>
<dbReference type="Pfam" id="PF20231">
    <property type="entry name" value="DUF6589"/>
    <property type="match status" value="1"/>
</dbReference>
<dbReference type="EMBL" id="JH711583">
    <property type="protein sequence ID" value="EIW77907.1"/>
    <property type="molecule type" value="Genomic_DNA"/>
</dbReference>
<protein>
    <recommendedName>
        <fullName evidence="1">DUF6589 domain-containing protein</fullName>
    </recommendedName>
</protein>
<dbReference type="RefSeq" id="XP_007771730.1">
    <property type="nucleotide sequence ID" value="XM_007773540.1"/>
</dbReference>
<comment type="caution">
    <text evidence="2">The sequence shown here is derived from an EMBL/GenBank/DDBJ whole genome shotgun (WGS) entry which is preliminary data.</text>
</comment>
<dbReference type="AlphaFoldDB" id="A0A5M3MFU2"/>